<accession>A0A4S2MQX1</accession>
<evidence type="ECO:0000313" key="1">
    <source>
        <dbReference type="EMBL" id="TGZ79565.1"/>
    </source>
</evidence>
<keyword evidence="2" id="KW-1185">Reference proteome</keyword>
<dbReference type="AlphaFoldDB" id="A0A4S2MQX1"/>
<dbReference type="InParanoid" id="A0A4S2MQX1"/>
<name>A0A4S2MQX1_9PEZI</name>
<evidence type="ECO:0000313" key="2">
    <source>
        <dbReference type="Proteomes" id="UP000298138"/>
    </source>
</evidence>
<gene>
    <name evidence="1" type="ORF">EX30DRAFT_78401</name>
</gene>
<protein>
    <submittedName>
        <fullName evidence="1">Uncharacterized protein</fullName>
    </submittedName>
</protein>
<dbReference type="Proteomes" id="UP000298138">
    <property type="component" value="Unassembled WGS sequence"/>
</dbReference>
<reference evidence="1 2" key="1">
    <citation type="submission" date="2019-04" db="EMBL/GenBank/DDBJ databases">
        <title>Comparative genomics and transcriptomics to analyze fruiting body development in filamentous ascomycetes.</title>
        <authorList>
            <consortium name="DOE Joint Genome Institute"/>
            <person name="Lutkenhaus R."/>
            <person name="Traeger S."/>
            <person name="Breuer J."/>
            <person name="Kuo A."/>
            <person name="Lipzen A."/>
            <person name="Pangilinan J."/>
            <person name="Dilworth D."/>
            <person name="Sandor L."/>
            <person name="Poggeler S."/>
            <person name="Barry K."/>
            <person name="Grigoriev I.V."/>
            <person name="Nowrousian M."/>
        </authorList>
    </citation>
    <scope>NUCLEOTIDE SEQUENCE [LARGE SCALE GENOMIC DNA]</scope>
    <source>
        <strain evidence="1 2">CBS 389.68</strain>
    </source>
</reference>
<sequence>MIFLLISPLLTPGAHYPTSTAQLPKSPCEPAHITNSEISPHHNPLHFHHLTPTAMNADSIQLSTFSSNPRAHTRYLLYLYHLTSSCLVYIGGLRLAPVAFLKPDDLALNADEESLACCMRMQCSQIPTQCGARTGDTCRYGSTNVDIAG</sequence>
<organism evidence="1 2">
    <name type="scientific">Ascodesmis nigricans</name>
    <dbReference type="NCBI Taxonomy" id="341454"/>
    <lineage>
        <taxon>Eukaryota</taxon>
        <taxon>Fungi</taxon>
        <taxon>Dikarya</taxon>
        <taxon>Ascomycota</taxon>
        <taxon>Pezizomycotina</taxon>
        <taxon>Pezizomycetes</taxon>
        <taxon>Pezizales</taxon>
        <taxon>Ascodesmidaceae</taxon>
        <taxon>Ascodesmis</taxon>
    </lineage>
</organism>
<dbReference type="EMBL" id="ML220130">
    <property type="protein sequence ID" value="TGZ79565.1"/>
    <property type="molecule type" value="Genomic_DNA"/>
</dbReference>
<proteinExistence type="predicted"/>